<evidence type="ECO:0000313" key="1">
    <source>
        <dbReference type="EMBL" id="ASV30335.1"/>
    </source>
</evidence>
<dbReference type="OrthoDB" id="676614at2"/>
<protein>
    <submittedName>
        <fullName evidence="1">Uncharacterized protein</fullName>
    </submittedName>
</protein>
<name>A0A223V4J4_9FLAO</name>
<dbReference type="InterPro" id="IPR047690">
    <property type="entry name" value="IPExxxVDY_fam"/>
</dbReference>
<dbReference type="AlphaFoldDB" id="A0A223V4J4"/>
<dbReference type="RefSeq" id="WP_094996954.1">
    <property type="nucleotide sequence ID" value="NZ_BMJL01000002.1"/>
</dbReference>
<accession>A0A223V4J4</accession>
<keyword evidence="2" id="KW-1185">Reference proteome</keyword>
<dbReference type="KEGG" id="marb:CJ263_08970"/>
<dbReference type="EMBL" id="CP022957">
    <property type="protein sequence ID" value="ASV30335.1"/>
    <property type="molecule type" value="Genomic_DNA"/>
</dbReference>
<reference evidence="1 2" key="1">
    <citation type="submission" date="2017-08" db="EMBL/GenBank/DDBJ databases">
        <title>The complete genome sequence of Maribacter sp. B1, isolated from deep-sea sediment.</title>
        <authorList>
            <person name="Wu Y.-H."/>
            <person name="Cheng H."/>
            <person name="Xu X.-W."/>
        </authorList>
    </citation>
    <scope>NUCLEOTIDE SEQUENCE [LARGE SCALE GENOMIC DNA]</scope>
    <source>
        <strain evidence="1 2">B1</strain>
    </source>
</reference>
<organism evidence="1 2">
    <name type="scientific">Maribacter cobaltidurans</name>
    <dbReference type="NCBI Taxonomy" id="1178778"/>
    <lineage>
        <taxon>Bacteria</taxon>
        <taxon>Pseudomonadati</taxon>
        <taxon>Bacteroidota</taxon>
        <taxon>Flavobacteriia</taxon>
        <taxon>Flavobacteriales</taxon>
        <taxon>Flavobacteriaceae</taxon>
        <taxon>Maribacter</taxon>
    </lineage>
</organism>
<evidence type="ECO:0000313" key="2">
    <source>
        <dbReference type="Proteomes" id="UP000215244"/>
    </source>
</evidence>
<sequence length="155" mass="18104">MSAVYKIKDDFFDDTFFLIALHSTLEDYAIAYGLNGVLKAKFKRSKADFDLSEIRSFPYYDWEDEYNCRYWVLVSNQSSKKELVSNNDLFENETTYSTPRLIPELKEVDYFLKIEDDDDTLDGDTIIKTLLGIPNVMAAYEVDVNKLKSRNNLIF</sequence>
<proteinExistence type="predicted"/>
<gene>
    <name evidence="1" type="ORF">CJ263_08970</name>
</gene>
<dbReference type="NCBIfam" id="NF033205">
    <property type="entry name" value="IPExxxVDY"/>
    <property type="match status" value="1"/>
</dbReference>
<dbReference type="Proteomes" id="UP000215244">
    <property type="component" value="Chromosome"/>
</dbReference>